<feature type="transmembrane region" description="Helical" evidence="2">
    <location>
        <begin position="239"/>
        <end position="262"/>
    </location>
</feature>
<evidence type="ECO:0000256" key="1">
    <source>
        <dbReference type="SAM" id="MobiDB-lite"/>
    </source>
</evidence>
<feature type="transmembrane region" description="Helical" evidence="2">
    <location>
        <begin position="191"/>
        <end position="219"/>
    </location>
</feature>
<gene>
    <name evidence="3" type="ORF">CMASS_06210</name>
</gene>
<evidence type="ECO:0000256" key="2">
    <source>
        <dbReference type="SAM" id="Phobius"/>
    </source>
</evidence>
<dbReference type="Proteomes" id="UP001220064">
    <property type="component" value="Chromosome"/>
</dbReference>
<proteinExistence type="predicted"/>
<dbReference type="RefSeq" id="WP_022862150.1">
    <property type="nucleotide sequence ID" value="NZ_ATVG01000001.1"/>
</dbReference>
<evidence type="ECO:0000313" key="3">
    <source>
        <dbReference type="EMBL" id="WCZ32676.1"/>
    </source>
</evidence>
<accession>A0ABY7U7J1</accession>
<keyword evidence="2" id="KW-0812">Transmembrane</keyword>
<evidence type="ECO:0000313" key="4">
    <source>
        <dbReference type="Proteomes" id="UP001220064"/>
    </source>
</evidence>
<feature type="transmembrane region" description="Helical" evidence="2">
    <location>
        <begin position="152"/>
        <end position="170"/>
    </location>
</feature>
<keyword evidence="2" id="KW-0472">Membrane</keyword>
<name>A0ABY7U7J1_9CORY</name>
<keyword evidence="2" id="KW-1133">Transmembrane helix</keyword>
<evidence type="ECO:0008006" key="5">
    <source>
        <dbReference type="Google" id="ProtNLM"/>
    </source>
</evidence>
<feature type="transmembrane region" description="Helical" evidence="2">
    <location>
        <begin position="283"/>
        <end position="305"/>
    </location>
</feature>
<feature type="transmembrane region" description="Helical" evidence="2">
    <location>
        <begin position="108"/>
        <end position="132"/>
    </location>
</feature>
<sequence length="334" mass="34452">MTEPRDGQFNGGTGDGLPRYQPTNHPEDRPNFGHAQEGNAGYSNAGYGNAGYGNGGYGDPAGVGYQGANEGAYGAGKGNALTRPSDGRINIGDAIGWGFKAAFSNWKLWILGALAFGVVIGLISVIAGAIAGSTGNYDPQNPFGAGQIIPQILSGILGFVISLIIYRLALRQIDEANAGWGDIGKDVRWGPTLAVMLIIGVVSSIICVIVASVLGVWAANTNPVTDAQLAAAVGKMLGGLALLMLASLLLSPLYYLMAWYAADGRAGVGGSIREGFRAGKRNYSPLLGLSLLTGLISFITLPVGFLTYPAILLAMAHGYRQAAGGPVPVEGRKG</sequence>
<dbReference type="EMBL" id="CP063189">
    <property type="protein sequence ID" value="WCZ32676.1"/>
    <property type="molecule type" value="Genomic_DNA"/>
</dbReference>
<protein>
    <recommendedName>
        <fullName evidence="5">Integral membrane protein</fullName>
    </recommendedName>
</protein>
<reference evidence="3 4" key="1">
    <citation type="submission" date="2020-10" db="EMBL/GenBank/DDBJ databases">
        <title>Complete genome sequence of Corynebacterium massiliense DSM 45435, type strain of Corynebacterium massiliense.</title>
        <authorList>
            <person name="Busche T."/>
            <person name="Kalinowski J."/>
            <person name="Ruckert C."/>
        </authorList>
    </citation>
    <scope>NUCLEOTIDE SEQUENCE [LARGE SCALE GENOMIC DNA]</scope>
    <source>
        <strain evidence="3 4">DSM 45435</strain>
    </source>
</reference>
<keyword evidence="4" id="KW-1185">Reference proteome</keyword>
<feature type="region of interest" description="Disordered" evidence="1">
    <location>
        <begin position="1"/>
        <end position="38"/>
    </location>
</feature>
<organism evidence="3 4">
    <name type="scientific">Corynebacterium massiliense DSM 45435</name>
    <dbReference type="NCBI Taxonomy" id="1121364"/>
    <lineage>
        <taxon>Bacteria</taxon>
        <taxon>Bacillati</taxon>
        <taxon>Actinomycetota</taxon>
        <taxon>Actinomycetes</taxon>
        <taxon>Mycobacteriales</taxon>
        <taxon>Corynebacteriaceae</taxon>
        <taxon>Corynebacterium</taxon>
    </lineage>
</organism>